<evidence type="ECO:0000313" key="2">
    <source>
        <dbReference type="EMBL" id="KIK61294.1"/>
    </source>
</evidence>
<feature type="transmembrane region" description="Helical" evidence="1">
    <location>
        <begin position="59"/>
        <end position="78"/>
    </location>
</feature>
<dbReference type="Proteomes" id="UP000053593">
    <property type="component" value="Unassembled WGS sequence"/>
</dbReference>
<evidence type="ECO:0000256" key="1">
    <source>
        <dbReference type="SAM" id="Phobius"/>
    </source>
</evidence>
<protein>
    <submittedName>
        <fullName evidence="2">Uncharacterized protein</fullName>
    </submittedName>
</protein>
<name>A0A0D0CFD4_9AGAR</name>
<keyword evidence="1" id="KW-0472">Membrane</keyword>
<proteinExistence type="predicted"/>
<keyword evidence="1" id="KW-0812">Transmembrane</keyword>
<sequence>MPSDRVFTASLGCLASQPLQVGFSRMWLGMGIASRRLGTPLLKSPRGPSNLSAPVRLRYVFDLFFWYLAISCFLAATIPEGCCVTGSKLQTRIDS</sequence>
<keyword evidence="1" id="KW-1133">Transmembrane helix</keyword>
<accession>A0A0D0CFD4</accession>
<dbReference type="HOGENOM" id="CLU_2373009_0_0_1"/>
<keyword evidence="3" id="KW-1185">Reference proteome</keyword>
<dbReference type="EMBL" id="KN834771">
    <property type="protein sequence ID" value="KIK61294.1"/>
    <property type="molecule type" value="Genomic_DNA"/>
</dbReference>
<dbReference type="AlphaFoldDB" id="A0A0D0CFD4"/>
<organism evidence="2 3">
    <name type="scientific">Collybiopsis luxurians FD-317 M1</name>
    <dbReference type="NCBI Taxonomy" id="944289"/>
    <lineage>
        <taxon>Eukaryota</taxon>
        <taxon>Fungi</taxon>
        <taxon>Dikarya</taxon>
        <taxon>Basidiomycota</taxon>
        <taxon>Agaricomycotina</taxon>
        <taxon>Agaricomycetes</taxon>
        <taxon>Agaricomycetidae</taxon>
        <taxon>Agaricales</taxon>
        <taxon>Marasmiineae</taxon>
        <taxon>Omphalotaceae</taxon>
        <taxon>Collybiopsis</taxon>
        <taxon>Collybiopsis luxurians</taxon>
    </lineage>
</organism>
<evidence type="ECO:0000313" key="3">
    <source>
        <dbReference type="Proteomes" id="UP000053593"/>
    </source>
</evidence>
<gene>
    <name evidence="2" type="ORF">GYMLUDRAFT_579123</name>
</gene>
<reference evidence="2 3" key="1">
    <citation type="submission" date="2014-04" db="EMBL/GenBank/DDBJ databases">
        <title>Evolutionary Origins and Diversification of the Mycorrhizal Mutualists.</title>
        <authorList>
            <consortium name="DOE Joint Genome Institute"/>
            <consortium name="Mycorrhizal Genomics Consortium"/>
            <person name="Kohler A."/>
            <person name="Kuo A."/>
            <person name="Nagy L.G."/>
            <person name="Floudas D."/>
            <person name="Copeland A."/>
            <person name="Barry K.W."/>
            <person name="Cichocki N."/>
            <person name="Veneault-Fourrey C."/>
            <person name="LaButti K."/>
            <person name="Lindquist E.A."/>
            <person name="Lipzen A."/>
            <person name="Lundell T."/>
            <person name="Morin E."/>
            <person name="Murat C."/>
            <person name="Riley R."/>
            <person name="Ohm R."/>
            <person name="Sun H."/>
            <person name="Tunlid A."/>
            <person name="Henrissat B."/>
            <person name="Grigoriev I.V."/>
            <person name="Hibbett D.S."/>
            <person name="Martin F."/>
        </authorList>
    </citation>
    <scope>NUCLEOTIDE SEQUENCE [LARGE SCALE GENOMIC DNA]</scope>
    <source>
        <strain evidence="2 3">FD-317 M1</strain>
    </source>
</reference>